<evidence type="ECO:0000256" key="11">
    <source>
        <dbReference type="SAM" id="Coils"/>
    </source>
</evidence>
<feature type="domain" description="START" evidence="14">
    <location>
        <begin position="318"/>
        <end position="554"/>
    </location>
</feature>
<dbReference type="InterPro" id="IPR057993">
    <property type="entry name" value="HD-Zip_IV_C"/>
</dbReference>
<evidence type="ECO:0000259" key="13">
    <source>
        <dbReference type="PROSITE" id="PS50071"/>
    </source>
</evidence>
<dbReference type="Gene3D" id="1.10.10.60">
    <property type="entry name" value="Homeodomain-like"/>
    <property type="match status" value="1"/>
</dbReference>
<feature type="region of interest" description="Disordered" evidence="12">
    <location>
        <begin position="83"/>
        <end position="124"/>
    </location>
</feature>
<keyword evidence="7" id="KW-0804">Transcription</keyword>
<evidence type="ECO:0000259" key="14">
    <source>
        <dbReference type="PROSITE" id="PS50848"/>
    </source>
</evidence>
<dbReference type="CDD" id="cd00086">
    <property type="entry name" value="homeodomain"/>
    <property type="match status" value="1"/>
</dbReference>
<dbReference type="CDD" id="cd08875">
    <property type="entry name" value="START_ArGLABRA2_like"/>
    <property type="match status" value="1"/>
</dbReference>
<evidence type="ECO:0000313" key="16">
    <source>
        <dbReference type="Proteomes" id="UP000796880"/>
    </source>
</evidence>
<dbReference type="PROSITE" id="PS00027">
    <property type="entry name" value="HOMEOBOX_1"/>
    <property type="match status" value="1"/>
</dbReference>
<evidence type="ECO:0000256" key="4">
    <source>
        <dbReference type="ARBA" id="ARBA00023054"/>
    </source>
</evidence>
<dbReference type="GO" id="GO:0005634">
    <property type="term" value="C:nucleus"/>
    <property type="evidence" value="ECO:0007669"/>
    <property type="project" value="UniProtKB-SubCell"/>
</dbReference>
<dbReference type="SMART" id="SM00389">
    <property type="entry name" value="HOX"/>
    <property type="match status" value="1"/>
</dbReference>
<dbReference type="GO" id="GO:0000981">
    <property type="term" value="F:DNA-binding transcription factor activity, RNA polymerase II-specific"/>
    <property type="evidence" value="ECO:0007669"/>
    <property type="project" value="InterPro"/>
</dbReference>
<keyword evidence="6 9" id="KW-0371">Homeobox</keyword>
<keyword evidence="3" id="KW-0805">Transcription regulation</keyword>
<dbReference type="PANTHER" id="PTHR45654:SF5">
    <property type="entry name" value="HOMEOBOX-LEUCINE ZIPPER PROTEIN ANTHOCYANINLESS 2-RELATED"/>
    <property type="match status" value="1"/>
</dbReference>
<dbReference type="FunFam" id="3.30.530.20:FF:000026">
    <property type="entry name" value="Homeobox-leucine zipper protein GLABRA 2"/>
    <property type="match status" value="1"/>
</dbReference>
<feature type="coiled-coil region" evidence="11">
    <location>
        <begin position="168"/>
        <end position="203"/>
    </location>
</feature>
<feature type="compositionally biased region" description="Low complexity" evidence="12">
    <location>
        <begin position="1"/>
        <end position="11"/>
    </location>
</feature>
<evidence type="ECO:0000256" key="1">
    <source>
        <dbReference type="ARBA" id="ARBA00004123"/>
    </source>
</evidence>
<dbReference type="GO" id="GO:0003677">
    <property type="term" value="F:DNA binding"/>
    <property type="evidence" value="ECO:0007669"/>
    <property type="project" value="UniProtKB-UniRule"/>
</dbReference>
<protein>
    <recommendedName>
        <fullName evidence="17">Homeobox-leucine zipper protein ANTHOCYANINLESS 2</fullName>
    </recommendedName>
</protein>
<organism evidence="15 16">
    <name type="scientific">Rhamnella rubrinervis</name>
    <dbReference type="NCBI Taxonomy" id="2594499"/>
    <lineage>
        <taxon>Eukaryota</taxon>
        <taxon>Viridiplantae</taxon>
        <taxon>Streptophyta</taxon>
        <taxon>Embryophyta</taxon>
        <taxon>Tracheophyta</taxon>
        <taxon>Spermatophyta</taxon>
        <taxon>Magnoliopsida</taxon>
        <taxon>eudicotyledons</taxon>
        <taxon>Gunneridae</taxon>
        <taxon>Pentapetalae</taxon>
        <taxon>rosids</taxon>
        <taxon>fabids</taxon>
        <taxon>Rosales</taxon>
        <taxon>Rhamnaceae</taxon>
        <taxon>rhamnoid group</taxon>
        <taxon>Rhamneae</taxon>
        <taxon>Rhamnella</taxon>
    </lineage>
</organism>
<dbReference type="GO" id="GO:0008289">
    <property type="term" value="F:lipid binding"/>
    <property type="evidence" value="ECO:0007669"/>
    <property type="project" value="InterPro"/>
</dbReference>
<gene>
    <name evidence="15" type="ORF">FNV43_RR24120</name>
</gene>
<accession>A0A8K0GQF4</accession>
<dbReference type="InterPro" id="IPR002913">
    <property type="entry name" value="START_lipid-bd_dom"/>
</dbReference>
<dbReference type="InterPro" id="IPR001356">
    <property type="entry name" value="HD"/>
</dbReference>
<evidence type="ECO:0000256" key="12">
    <source>
        <dbReference type="SAM" id="MobiDB-lite"/>
    </source>
</evidence>
<name>A0A8K0GQF4_9ROSA</name>
<dbReference type="EMBL" id="VOIH02000011">
    <property type="protein sequence ID" value="KAF3433018.1"/>
    <property type="molecule type" value="Genomic_DNA"/>
</dbReference>
<evidence type="ECO:0000256" key="2">
    <source>
        <dbReference type="ARBA" id="ARBA00006789"/>
    </source>
</evidence>
<proteinExistence type="inferred from homology"/>
<keyword evidence="5 9" id="KW-0238">DNA-binding</keyword>
<evidence type="ECO:0000256" key="10">
    <source>
        <dbReference type="RuleBase" id="RU000682"/>
    </source>
</evidence>
<comment type="similarity">
    <text evidence="2">Belongs to the HD-ZIP homeobox family. Class IV subfamily.</text>
</comment>
<dbReference type="InterPro" id="IPR042160">
    <property type="entry name" value="HD-Zip_IV"/>
</dbReference>
<dbReference type="GO" id="GO:0030154">
    <property type="term" value="P:cell differentiation"/>
    <property type="evidence" value="ECO:0007669"/>
    <property type="project" value="UniProtKB-ARBA"/>
</dbReference>
<reference evidence="15" key="1">
    <citation type="submission" date="2020-03" db="EMBL/GenBank/DDBJ databases">
        <title>A high-quality chromosome-level genome assembly of a woody plant with both climbing and erect habits, Rhamnella rubrinervis.</title>
        <authorList>
            <person name="Lu Z."/>
            <person name="Yang Y."/>
            <person name="Zhu X."/>
            <person name="Sun Y."/>
        </authorList>
    </citation>
    <scope>NUCLEOTIDE SEQUENCE</scope>
    <source>
        <strain evidence="15">BYM</strain>
        <tissue evidence="15">Leaf</tissue>
    </source>
</reference>
<keyword evidence="4 11" id="KW-0175">Coiled coil</keyword>
<keyword evidence="8 9" id="KW-0539">Nucleus</keyword>
<evidence type="ECO:0000256" key="7">
    <source>
        <dbReference type="ARBA" id="ARBA00023163"/>
    </source>
</evidence>
<evidence type="ECO:0000256" key="6">
    <source>
        <dbReference type="ARBA" id="ARBA00023155"/>
    </source>
</evidence>
<feature type="region of interest" description="Disordered" evidence="12">
    <location>
        <begin position="1"/>
        <end position="21"/>
    </location>
</feature>
<dbReference type="Pfam" id="PF01852">
    <property type="entry name" value="START"/>
    <property type="match status" value="1"/>
</dbReference>
<dbReference type="SUPFAM" id="SSF55961">
    <property type="entry name" value="Bet v1-like"/>
    <property type="match status" value="2"/>
</dbReference>
<evidence type="ECO:0000256" key="3">
    <source>
        <dbReference type="ARBA" id="ARBA00023015"/>
    </source>
</evidence>
<dbReference type="Pfam" id="PF25797">
    <property type="entry name" value="PDF2_C"/>
    <property type="match status" value="1"/>
</dbReference>
<dbReference type="PROSITE" id="PS50848">
    <property type="entry name" value="START"/>
    <property type="match status" value="1"/>
</dbReference>
<dbReference type="AlphaFoldDB" id="A0A8K0GQF4"/>
<dbReference type="SUPFAM" id="SSF46689">
    <property type="entry name" value="Homeodomain-like"/>
    <property type="match status" value="1"/>
</dbReference>
<comment type="subcellular location">
    <subcellularLocation>
        <location evidence="1 9 10">Nucleus</location>
    </subcellularLocation>
</comment>
<feature type="DNA-binding region" description="Homeobox" evidence="9">
    <location>
        <begin position="116"/>
        <end position="175"/>
    </location>
</feature>
<dbReference type="Proteomes" id="UP000796880">
    <property type="component" value="Unassembled WGS sequence"/>
</dbReference>
<dbReference type="PANTHER" id="PTHR45654">
    <property type="entry name" value="HOMEOBOX-LEUCINE ZIPPER PROTEIN MERISTEM L1"/>
    <property type="match status" value="1"/>
</dbReference>
<evidence type="ECO:0000313" key="15">
    <source>
        <dbReference type="EMBL" id="KAF3433018.1"/>
    </source>
</evidence>
<feature type="domain" description="Homeobox" evidence="13">
    <location>
        <begin position="114"/>
        <end position="174"/>
    </location>
</feature>
<dbReference type="Pfam" id="PF00046">
    <property type="entry name" value="Homeodomain"/>
    <property type="match status" value="1"/>
</dbReference>
<evidence type="ECO:0000256" key="9">
    <source>
        <dbReference type="PROSITE-ProRule" id="PRU00108"/>
    </source>
</evidence>
<sequence>MSFGGLISSGSGNSGGGGARVVADISPHGPYMPSGAIAQPHFLPPPISMQTSSTLSLSIKRNMDGHGEMGLLAENFDPVGIMGRMRDDGYESRSGSDNFEGASGDDQDVADEQPPRKKKYHRHTPNQIQELEAFFKECPHPDEKQRQELSRRLSLENKQVKFWFQNRRTQMKTQLERHENIILRQENDKLRAENNVMKDAMANPICNQCGGPAIPGQISFEEHQLRIENARLKDELNRICSLANKFLGRPLSSLAAPIPLPSSTSGLQLAAGKNGIGGLNSSGSNILQMGLDLGDGVGSSSSLMPLMKPTMGMLGSEIQYERPMSIDLALAAMDELIKMAQADASLWIKSSEGGKETLNHEEYMRTFSPCIGTKPTGFITEATRDTCTVIINSLALVETLMDTTRWAEMFPCLVARASTIDVISNGMGGTRNGALYLMHAELQVLSPLVPIRPLKFLRFCKQHAEGVWAVVDISIDINQEGINEHTFFHCRRLPSGCVVQDMPNGYSKVTWVEHTEYDESVVHQLFRELISSGMGFGAQKWLATLERQCECLAILMSSTIPSEEHTAMSPSGRRSMLKLAQRMVDNFCSGVCASTVRKWDNLHVGSVGEDVRVMTRKSVDDPGEPPGIVLSAATSVYIPVSQQKLFDFLRNEQLRSEWDILSNGGPMQEMIHIAKGQEHGNCVSLLRAAAMNANDSTMLILQETWSDASGSLVVYAPVDTGSINVVMHGGDSAYVALLPSGFAILPGSPSSGFVGEPSNYNGLVKGEGNVVDGNRDSGSLLTVGFQILVNNLPTAKLTVESVETVNNLISCTIQKIKAALHVSYAAA</sequence>
<dbReference type="PROSITE" id="PS50071">
    <property type="entry name" value="HOMEOBOX_2"/>
    <property type="match status" value="1"/>
</dbReference>
<dbReference type="InterPro" id="IPR017970">
    <property type="entry name" value="Homeobox_CS"/>
</dbReference>
<dbReference type="FunFam" id="1.10.10.60:FF:000229">
    <property type="entry name" value="Homeobox-leucine zipper protein HDG1"/>
    <property type="match status" value="1"/>
</dbReference>
<dbReference type="InterPro" id="IPR009057">
    <property type="entry name" value="Homeodomain-like_sf"/>
</dbReference>
<comment type="caution">
    <text evidence="15">The sequence shown here is derived from an EMBL/GenBank/DDBJ whole genome shotgun (WGS) entry which is preliminary data.</text>
</comment>
<keyword evidence="16" id="KW-1185">Reference proteome</keyword>
<dbReference type="OrthoDB" id="6159439at2759"/>
<evidence type="ECO:0000256" key="8">
    <source>
        <dbReference type="ARBA" id="ARBA00023242"/>
    </source>
</evidence>
<evidence type="ECO:0000256" key="5">
    <source>
        <dbReference type="ARBA" id="ARBA00023125"/>
    </source>
</evidence>
<evidence type="ECO:0008006" key="17">
    <source>
        <dbReference type="Google" id="ProtNLM"/>
    </source>
</evidence>
<dbReference type="SMART" id="SM00234">
    <property type="entry name" value="START"/>
    <property type="match status" value="1"/>
</dbReference>